<dbReference type="Proteomes" id="UP000289738">
    <property type="component" value="Chromosome B06"/>
</dbReference>
<protein>
    <submittedName>
        <fullName evidence="1">Uncharacterized protein</fullName>
    </submittedName>
</protein>
<evidence type="ECO:0000313" key="2">
    <source>
        <dbReference type="Proteomes" id="UP000289738"/>
    </source>
</evidence>
<sequence length="95" mass="10943">MTAYAVQTARAIRFRKCDMKMVRALRNMNLTHTCTQAHKVGILHSKWLGKVFKKKVEANPKVKIREMVSKAQKKWNLTVTKSMASKTKQIALDKI</sequence>
<comment type="caution">
    <text evidence="1">The sequence shown here is derived from an EMBL/GenBank/DDBJ whole genome shotgun (WGS) entry which is preliminary data.</text>
</comment>
<proteinExistence type="predicted"/>
<evidence type="ECO:0000313" key="1">
    <source>
        <dbReference type="EMBL" id="RYR05071.1"/>
    </source>
</evidence>
<gene>
    <name evidence="1" type="ORF">Ahy_B06g084922</name>
</gene>
<keyword evidence="2" id="KW-1185">Reference proteome</keyword>
<accession>A0A444YT30</accession>
<name>A0A444YT30_ARAHY</name>
<reference evidence="1 2" key="1">
    <citation type="submission" date="2019-01" db="EMBL/GenBank/DDBJ databases">
        <title>Sequencing of cultivated peanut Arachis hypogaea provides insights into genome evolution and oil improvement.</title>
        <authorList>
            <person name="Chen X."/>
        </authorList>
    </citation>
    <scope>NUCLEOTIDE SEQUENCE [LARGE SCALE GENOMIC DNA]</scope>
    <source>
        <strain evidence="2">cv. Fuhuasheng</strain>
        <tissue evidence="1">Leaves</tissue>
    </source>
</reference>
<organism evidence="1 2">
    <name type="scientific">Arachis hypogaea</name>
    <name type="common">Peanut</name>
    <dbReference type="NCBI Taxonomy" id="3818"/>
    <lineage>
        <taxon>Eukaryota</taxon>
        <taxon>Viridiplantae</taxon>
        <taxon>Streptophyta</taxon>
        <taxon>Embryophyta</taxon>
        <taxon>Tracheophyta</taxon>
        <taxon>Spermatophyta</taxon>
        <taxon>Magnoliopsida</taxon>
        <taxon>eudicotyledons</taxon>
        <taxon>Gunneridae</taxon>
        <taxon>Pentapetalae</taxon>
        <taxon>rosids</taxon>
        <taxon>fabids</taxon>
        <taxon>Fabales</taxon>
        <taxon>Fabaceae</taxon>
        <taxon>Papilionoideae</taxon>
        <taxon>50 kb inversion clade</taxon>
        <taxon>dalbergioids sensu lato</taxon>
        <taxon>Dalbergieae</taxon>
        <taxon>Pterocarpus clade</taxon>
        <taxon>Arachis</taxon>
    </lineage>
</organism>
<dbReference type="EMBL" id="SDMP01000016">
    <property type="protein sequence ID" value="RYR05071.1"/>
    <property type="molecule type" value="Genomic_DNA"/>
</dbReference>
<dbReference type="AlphaFoldDB" id="A0A444YT30"/>